<evidence type="ECO:0000256" key="2">
    <source>
        <dbReference type="ARBA" id="ARBA00035110"/>
    </source>
</evidence>
<evidence type="ECO:0000256" key="1">
    <source>
        <dbReference type="ARBA" id="ARBA00023104"/>
    </source>
</evidence>
<keyword evidence="1" id="KW-1160">Virus entry into host cell</keyword>
<keyword evidence="1" id="KW-1175">Viral attachment to host cell pilus</keyword>
<sequence length="423" mass="48584">MHPNFNPNRTVDLQQWADSLSQETLKTLVGNARYLDDTCKIRRDPLVKVDTKKAVYNEHFHSRRKAGEIIVAPYIREHVHTRYSDEHGYKPRRLASIGFYKPDELSKKTGVLLDMPYRETVNGVTYNNFVVLHVNANELRCNPLPVIETVPRRGWDNEVVSSLITDMYAKANSTEWDALTTLAEARKTVSWLADVVLRTVETIKWLNGRKAAEEINQILRKGGTSHAANVWLEYRYALEPLILDFENIQAAADNLSRIYKRWGNFKIVDLEDDVPAPWRGTSRLTYEYRVSLKRRYDPSTLLEAISGVVSGNPLTTLWEIVPYSFVVDWFINIGDFIAATTTIPAHCQEGAVASVRVKRYREASITSKYDGWLTDAETYEDSYYRWVVNKGDAGLTSFIDLNWKRKLDAFALSWGKVKPTLRV</sequence>
<protein>
    <submittedName>
        <fullName evidence="3">Maturation protein</fullName>
    </submittedName>
</protein>
<accession>A0A6H0DK88</accession>
<organism evidence="3">
    <name type="scientific">Marr virus</name>
    <dbReference type="NCBI Taxonomy" id="2707240"/>
    <lineage>
        <taxon>Viruses</taxon>
        <taxon>Riboviria</taxon>
    </lineage>
</organism>
<keyword evidence="1" id="KW-1161">Viral attachment to host cell</keyword>
<name>A0A6H0DK88_9VIRU</name>
<keyword evidence="1" id="KW-0946">Virion</keyword>
<comment type="similarity">
    <text evidence="2">Belongs to the Leviviricetes maturation protein family.</text>
</comment>
<dbReference type="GO" id="GO:0039666">
    <property type="term" value="P:virion attachment to host cell pilus"/>
    <property type="evidence" value="ECO:0007669"/>
    <property type="project" value="UniProtKB-KW"/>
</dbReference>
<proteinExistence type="inferred from homology"/>
<dbReference type="EMBL" id="MT025129">
    <property type="protein sequence ID" value="QIS88010.1"/>
    <property type="molecule type" value="Genomic_RNA"/>
</dbReference>
<evidence type="ECO:0000313" key="3">
    <source>
        <dbReference type="EMBL" id="QIS88010.1"/>
    </source>
</evidence>
<dbReference type="Pfam" id="PF03863">
    <property type="entry name" value="Phage_mat-A"/>
    <property type="match status" value="1"/>
</dbReference>
<keyword evidence="1" id="KW-0945">Host-virus interaction</keyword>
<reference evidence="3" key="1">
    <citation type="submission" date="2020-01" db="EMBL/GenBank/DDBJ databases">
        <title>Sustained virome diversity in Antarctic penguins and their ticks: geographical connectedness and no evidence for low pathogen pressure.</title>
        <authorList>
            <person name="Wille M."/>
            <person name="Harvey E."/>
            <person name="Shi M."/>
            <person name="Gonzalez-Acuna D."/>
            <person name="Holmes E.C."/>
            <person name="Hurt A.C."/>
        </authorList>
    </citation>
    <scope>NUCLEOTIDE SEQUENCE</scope>
    <source>
        <strain evidence="3">Antarctic64</strain>
    </source>
</reference>
<dbReference type="InterPro" id="IPR005563">
    <property type="entry name" value="A_protein"/>
</dbReference>